<dbReference type="STRING" id="1618574.UT24_C0038G0008"/>
<comment type="caution">
    <text evidence="1">The sequence shown here is derived from an EMBL/GenBank/DDBJ whole genome shotgun (WGS) entry which is preliminary data.</text>
</comment>
<evidence type="ECO:0000313" key="1">
    <source>
        <dbReference type="EMBL" id="KKQ98361.1"/>
    </source>
</evidence>
<name>A0A0G0Q9I9_9BACT</name>
<dbReference type="AlphaFoldDB" id="A0A0G0Q9I9"/>
<sequence>MATFTKRLLSGSTDGRPILVAATGSPGTAIHTAVAGTTSFDEVWLYAACATTGSNAILTVEYGGTTSPNDNIKLALTGTQGLSLMVPGAVLNNSSIVRAYANTGSIVNVVGWVHRIAQ</sequence>
<proteinExistence type="predicted"/>
<dbReference type="EMBL" id="LBWB01000038">
    <property type="protein sequence ID" value="KKQ98361.1"/>
    <property type="molecule type" value="Genomic_DNA"/>
</dbReference>
<gene>
    <name evidence="1" type="ORF">UT24_C0038G0008</name>
</gene>
<accession>A0A0G0Q9I9</accession>
<dbReference type="Proteomes" id="UP000033881">
    <property type="component" value="Unassembled WGS sequence"/>
</dbReference>
<reference evidence="1 2" key="1">
    <citation type="journal article" date="2015" name="Nature">
        <title>rRNA introns, odd ribosomes, and small enigmatic genomes across a large radiation of phyla.</title>
        <authorList>
            <person name="Brown C.T."/>
            <person name="Hug L.A."/>
            <person name="Thomas B.C."/>
            <person name="Sharon I."/>
            <person name="Castelle C.J."/>
            <person name="Singh A."/>
            <person name="Wilkins M.J."/>
            <person name="Williams K.H."/>
            <person name="Banfield J.F."/>
        </authorList>
    </citation>
    <scope>NUCLEOTIDE SEQUENCE [LARGE SCALE GENOMIC DNA]</scope>
</reference>
<evidence type="ECO:0000313" key="2">
    <source>
        <dbReference type="Proteomes" id="UP000033881"/>
    </source>
</evidence>
<protein>
    <submittedName>
        <fullName evidence="1">Uncharacterized protein</fullName>
    </submittedName>
</protein>
<organism evidence="1 2">
    <name type="scientific">Candidatus Woesebacteria bacterium GW2011_GWB1_39_12</name>
    <dbReference type="NCBI Taxonomy" id="1618574"/>
    <lineage>
        <taxon>Bacteria</taxon>
        <taxon>Candidatus Woeseibacteriota</taxon>
    </lineage>
</organism>